<dbReference type="GeneID" id="6004779"/>
<keyword evidence="4" id="KW-1185">Reference proteome</keyword>
<dbReference type="STRING" id="240176.D6RKD8"/>
<feature type="compositionally biased region" description="Low complexity" evidence="1">
    <location>
        <begin position="231"/>
        <end position="251"/>
    </location>
</feature>
<dbReference type="PRINTS" id="PR01217">
    <property type="entry name" value="PRICHEXTENSN"/>
</dbReference>
<dbReference type="Gene3D" id="2.60.120.260">
    <property type="entry name" value="Galactose-binding domain-like"/>
    <property type="match status" value="1"/>
</dbReference>
<feature type="compositionally biased region" description="Polar residues" evidence="1">
    <location>
        <begin position="387"/>
        <end position="396"/>
    </location>
</feature>
<feature type="compositionally biased region" description="Acidic residues" evidence="1">
    <location>
        <begin position="191"/>
        <end position="217"/>
    </location>
</feature>
<feature type="region of interest" description="Disordered" evidence="1">
    <location>
        <begin position="373"/>
        <end position="454"/>
    </location>
</feature>
<feature type="compositionally biased region" description="Polar residues" evidence="1">
    <location>
        <begin position="262"/>
        <end position="271"/>
    </location>
</feature>
<dbReference type="Proteomes" id="UP000001861">
    <property type="component" value="Unassembled WGS sequence"/>
</dbReference>
<dbReference type="HOGENOM" id="CLU_602709_0_0_1"/>
<keyword evidence="2" id="KW-0812">Transmembrane</keyword>
<dbReference type="InParanoid" id="D6RKD8"/>
<dbReference type="EMBL" id="AACS02000001">
    <property type="protein sequence ID" value="EFI28784.1"/>
    <property type="molecule type" value="Genomic_DNA"/>
</dbReference>
<keyword evidence="2" id="KW-1133">Transmembrane helix</keyword>
<keyword evidence="2" id="KW-0472">Membrane</keyword>
<feature type="compositionally biased region" description="Basic and acidic residues" evidence="1">
    <location>
        <begin position="374"/>
        <end position="385"/>
    </location>
</feature>
<feature type="compositionally biased region" description="Polar residues" evidence="1">
    <location>
        <begin position="434"/>
        <end position="454"/>
    </location>
</feature>
<feature type="compositionally biased region" description="Pro residues" evidence="1">
    <location>
        <begin position="137"/>
        <end position="190"/>
    </location>
</feature>
<evidence type="ECO:0000256" key="2">
    <source>
        <dbReference type="SAM" id="Phobius"/>
    </source>
</evidence>
<comment type="caution">
    <text evidence="3">The sequence shown here is derived from an EMBL/GenBank/DDBJ whole genome shotgun (WGS) entry which is preliminary data.</text>
</comment>
<evidence type="ECO:0000256" key="1">
    <source>
        <dbReference type="SAM" id="MobiDB-lite"/>
    </source>
</evidence>
<evidence type="ECO:0000313" key="3">
    <source>
        <dbReference type="EMBL" id="EFI28784.1"/>
    </source>
</evidence>
<dbReference type="VEuPathDB" id="FungiDB:CC1G_13809"/>
<proteinExistence type="predicted"/>
<feature type="region of interest" description="Disordered" evidence="1">
    <location>
        <begin position="126"/>
        <end position="271"/>
    </location>
</feature>
<reference evidence="3 4" key="1">
    <citation type="journal article" date="2010" name="Proc. Natl. Acad. Sci. U.S.A.">
        <title>Insights into evolution of multicellular fungi from the assembled chromosomes of the mushroom Coprinopsis cinerea (Coprinus cinereus).</title>
        <authorList>
            <person name="Stajich J.E."/>
            <person name="Wilke S.K."/>
            <person name="Ahren D."/>
            <person name="Au C.H."/>
            <person name="Birren B.W."/>
            <person name="Borodovsky M."/>
            <person name="Burns C."/>
            <person name="Canback B."/>
            <person name="Casselton L.A."/>
            <person name="Cheng C.K."/>
            <person name="Deng J."/>
            <person name="Dietrich F.S."/>
            <person name="Fargo D.C."/>
            <person name="Farman M.L."/>
            <person name="Gathman A.C."/>
            <person name="Goldberg J."/>
            <person name="Guigo R."/>
            <person name="Hoegger P.J."/>
            <person name="Hooker J.B."/>
            <person name="Huggins A."/>
            <person name="James T.Y."/>
            <person name="Kamada T."/>
            <person name="Kilaru S."/>
            <person name="Kodira C."/>
            <person name="Kues U."/>
            <person name="Kupfer D."/>
            <person name="Kwan H.S."/>
            <person name="Lomsadze A."/>
            <person name="Li W."/>
            <person name="Lilly W.W."/>
            <person name="Ma L.J."/>
            <person name="Mackey A.J."/>
            <person name="Manning G."/>
            <person name="Martin F."/>
            <person name="Muraguchi H."/>
            <person name="Natvig D.O."/>
            <person name="Palmerini H."/>
            <person name="Ramesh M.A."/>
            <person name="Rehmeyer C.J."/>
            <person name="Roe B.A."/>
            <person name="Shenoy N."/>
            <person name="Stanke M."/>
            <person name="Ter-Hovhannisyan V."/>
            <person name="Tunlid A."/>
            <person name="Velagapudi R."/>
            <person name="Vision T.J."/>
            <person name="Zeng Q."/>
            <person name="Zolan M.E."/>
            <person name="Pukkila P.J."/>
        </authorList>
    </citation>
    <scope>NUCLEOTIDE SEQUENCE [LARGE SCALE GENOMIC DNA]</scope>
    <source>
        <strain evidence="4">Okayama-7 / 130 / ATCC MYA-4618 / FGSC 9003</strain>
    </source>
</reference>
<name>D6RKD8_COPC7</name>
<feature type="compositionally biased region" description="Low complexity" evidence="1">
    <location>
        <begin position="399"/>
        <end position="410"/>
    </location>
</feature>
<protein>
    <submittedName>
        <fullName evidence="3">Uncharacterized protein</fullName>
    </submittedName>
</protein>
<dbReference type="OrthoDB" id="3265734at2759"/>
<sequence length="454" mass="48355">MPNWIVVDDNDRQVGYSSGWSVLRGSSRQWAEAVHVTSQQGSTATLMFKGTGIIVVGTIPAGSGAQRWSISIDGGSPTIIERQGGPQDVYDDWFFRREGLNPNPIHTVIVSNAGGQLPLHLDKFEFLPPETDTSPAPIYPQTPQAPAPTPPPTPTPTPTPRAPNPTPSTPRVNPNPAPQPTPPLPRPSPNPDDDDPDTDDVETDDDDDSGNSADDDAPAPSPDTTSLATDTRSPSLSSSTRSNTRSVSETRNAGPERATADTMASLSVSRVSRSTASEIVVTVTDSHGVVTTQTHAAALSKGIPVGVVVGVVLGIVFLMTLLTLCIVLLVRRRRRRRKEVTSRAFANPPREDQVNPFRISQFSTIPVSFGKTALQDRDASEHEGVSESANRSNSPFGLSAASPYANSPASSDEKGGYPELTGAPESNDPPPAYQVSQVQLVRSTTMTESTLRTF</sequence>
<dbReference type="OMA" id="AYNPYAM"/>
<accession>D6RKD8</accession>
<organism evidence="3 4">
    <name type="scientific">Coprinopsis cinerea (strain Okayama-7 / 130 / ATCC MYA-4618 / FGSC 9003)</name>
    <name type="common">Inky cap fungus</name>
    <name type="synonym">Hormographiella aspergillata</name>
    <dbReference type="NCBI Taxonomy" id="240176"/>
    <lineage>
        <taxon>Eukaryota</taxon>
        <taxon>Fungi</taxon>
        <taxon>Dikarya</taxon>
        <taxon>Basidiomycota</taxon>
        <taxon>Agaricomycotina</taxon>
        <taxon>Agaricomycetes</taxon>
        <taxon>Agaricomycetidae</taxon>
        <taxon>Agaricales</taxon>
        <taxon>Agaricineae</taxon>
        <taxon>Psathyrellaceae</taxon>
        <taxon>Coprinopsis</taxon>
    </lineage>
</organism>
<evidence type="ECO:0000313" key="4">
    <source>
        <dbReference type="Proteomes" id="UP000001861"/>
    </source>
</evidence>
<dbReference type="AlphaFoldDB" id="D6RKD8"/>
<dbReference type="KEGG" id="cci:CC1G_13809"/>
<dbReference type="RefSeq" id="XP_002912278.1">
    <property type="nucleotide sequence ID" value="XM_002912232.1"/>
</dbReference>
<gene>
    <name evidence="3" type="ORF">CC1G_13809</name>
</gene>
<feature type="transmembrane region" description="Helical" evidence="2">
    <location>
        <begin position="303"/>
        <end position="330"/>
    </location>
</feature>